<feature type="transmembrane region" description="Helical" evidence="1">
    <location>
        <begin position="166"/>
        <end position="183"/>
    </location>
</feature>
<proteinExistence type="predicted"/>
<keyword evidence="1" id="KW-1133">Transmembrane helix</keyword>
<comment type="caution">
    <text evidence="2">The sequence shown here is derived from an EMBL/GenBank/DDBJ whole genome shotgun (WGS) entry which is preliminary data.</text>
</comment>
<name>A0A316D6G6_9BACL</name>
<keyword evidence="1" id="KW-0472">Membrane</keyword>
<protein>
    <submittedName>
        <fullName evidence="2">Uncharacterized protein</fullName>
    </submittedName>
</protein>
<dbReference type="RefSeq" id="WP_109690383.1">
    <property type="nucleotide sequence ID" value="NZ_QGGL01000015.1"/>
</dbReference>
<feature type="transmembrane region" description="Helical" evidence="1">
    <location>
        <begin position="250"/>
        <end position="270"/>
    </location>
</feature>
<gene>
    <name evidence="2" type="ORF">C7459_11573</name>
</gene>
<evidence type="ECO:0000313" key="2">
    <source>
        <dbReference type="EMBL" id="PWK08421.1"/>
    </source>
</evidence>
<feature type="transmembrane region" description="Helical" evidence="1">
    <location>
        <begin position="144"/>
        <end position="161"/>
    </location>
</feature>
<dbReference type="Proteomes" id="UP000245634">
    <property type="component" value="Unassembled WGS sequence"/>
</dbReference>
<feature type="transmembrane region" description="Helical" evidence="1">
    <location>
        <begin position="86"/>
        <end position="102"/>
    </location>
</feature>
<organism evidence="2 3">
    <name type="scientific">Tumebacillus permanentifrigoris</name>
    <dbReference type="NCBI Taxonomy" id="378543"/>
    <lineage>
        <taxon>Bacteria</taxon>
        <taxon>Bacillati</taxon>
        <taxon>Bacillota</taxon>
        <taxon>Bacilli</taxon>
        <taxon>Bacillales</taxon>
        <taxon>Alicyclobacillaceae</taxon>
        <taxon>Tumebacillus</taxon>
    </lineage>
</organism>
<keyword evidence="1" id="KW-0812">Transmembrane</keyword>
<reference evidence="2 3" key="1">
    <citation type="submission" date="2018-05" db="EMBL/GenBank/DDBJ databases">
        <title>Genomic Encyclopedia of Type Strains, Phase IV (KMG-IV): sequencing the most valuable type-strain genomes for metagenomic binning, comparative biology and taxonomic classification.</title>
        <authorList>
            <person name="Goeker M."/>
        </authorList>
    </citation>
    <scope>NUCLEOTIDE SEQUENCE [LARGE SCALE GENOMIC DNA]</scope>
    <source>
        <strain evidence="2 3">DSM 18773</strain>
    </source>
</reference>
<keyword evidence="3" id="KW-1185">Reference proteome</keyword>
<feature type="transmembrane region" description="Helical" evidence="1">
    <location>
        <begin position="114"/>
        <end position="132"/>
    </location>
</feature>
<dbReference type="EMBL" id="QGGL01000015">
    <property type="protein sequence ID" value="PWK08421.1"/>
    <property type="molecule type" value="Genomic_DNA"/>
</dbReference>
<dbReference type="AlphaFoldDB" id="A0A316D6G6"/>
<dbReference type="OrthoDB" id="2380880at2"/>
<evidence type="ECO:0000256" key="1">
    <source>
        <dbReference type="SAM" id="Phobius"/>
    </source>
</evidence>
<sequence>MNPEQKRVILQEIRHWRDSKLLPAEYCDFLMNLYAEGESFSAEQSYPERGSGNRIKGSVNRILPGLGVLLVCLVVVFNFTWFPMPMQIAILTIASIVPYFLAKRQGRTQPFARVGWLAVGALLLVGDGYYSLWVNGVAEDTQALLGVMTVVFFLWVLIGGIGRSRLIGSGGLAGLLLIYAKLLELSAMTSTATYNLLHLFWILPAALFVFVSFLLGRNRVYLAPVFLLFGVVAIFGPEVWMLVNSTPMDLFVQGIIFLKLALLISLLIVFRLDLRYWMSQLSA</sequence>
<feature type="transmembrane region" description="Helical" evidence="1">
    <location>
        <begin position="195"/>
        <end position="215"/>
    </location>
</feature>
<evidence type="ECO:0000313" key="3">
    <source>
        <dbReference type="Proteomes" id="UP000245634"/>
    </source>
</evidence>
<accession>A0A316D6G6</accession>
<feature type="transmembrane region" description="Helical" evidence="1">
    <location>
        <begin position="62"/>
        <end position="80"/>
    </location>
</feature>
<feature type="transmembrane region" description="Helical" evidence="1">
    <location>
        <begin position="222"/>
        <end position="244"/>
    </location>
</feature>